<dbReference type="SUPFAM" id="SSF52540">
    <property type="entry name" value="P-loop containing nucleoside triphosphate hydrolases"/>
    <property type="match status" value="1"/>
</dbReference>
<dbReference type="GO" id="GO:0016301">
    <property type="term" value="F:kinase activity"/>
    <property type="evidence" value="ECO:0007669"/>
    <property type="project" value="UniProtKB-KW"/>
</dbReference>
<keyword evidence="3" id="KW-1185">Reference proteome</keyword>
<name>A0ABP7I2K5_9ACTN</name>
<dbReference type="Gene3D" id="3.40.50.300">
    <property type="entry name" value="P-loop containing nucleotide triphosphate hydrolases"/>
    <property type="match status" value="1"/>
</dbReference>
<dbReference type="Pfam" id="PF00485">
    <property type="entry name" value="PRK"/>
    <property type="match status" value="1"/>
</dbReference>
<dbReference type="InterPro" id="IPR006083">
    <property type="entry name" value="PRK/URK"/>
</dbReference>
<gene>
    <name evidence="2" type="ORF">GCM10022242_05840</name>
</gene>
<dbReference type="Proteomes" id="UP001501821">
    <property type="component" value="Unassembled WGS sequence"/>
</dbReference>
<evidence type="ECO:0000313" key="3">
    <source>
        <dbReference type="Proteomes" id="UP001501821"/>
    </source>
</evidence>
<organism evidence="2 3">
    <name type="scientific">Nocardioides panacisoli</name>
    <dbReference type="NCBI Taxonomy" id="627624"/>
    <lineage>
        <taxon>Bacteria</taxon>
        <taxon>Bacillati</taxon>
        <taxon>Actinomycetota</taxon>
        <taxon>Actinomycetes</taxon>
        <taxon>Propionibacteriales</taxon>
        <taxon>Nocardioidaceae</taxon>
        <taxon>Nocardioides</taxon>
    </lineage>
</organism>
<evidence type="ECO:0000259" key="1">
    <source>
        <dbReference type="Pfam" id="PF00485"/>
    </source>
</evidence>
<keyword evidence="2" id="KW-0418">Kinase</keyword>
<dbReference type="EMBL" id="BAABAH010000001">
    <property type="protein sequence ID" value="GAA3805487.1"/>
    <property type="molecule type" value="Genomic_DNA"/>
</dbReference>
<proteinExistence type="predicted"/>
<comment type="caution">
    <text evidence="2">The sequence shown here is derived from an EMBL/GenBank/DDBJ whole genome shotgun (WGS) entry which is preliminary data.</text>
</comment>
<evidence type="ECO:0000313" key="2">
    <source>
        <dbReference type="EMBL" id="GAA3805487.1"/>
    </source>
</evidence>
<keyword evidence="2" id="KW-0808">Transferase</keyword>
<dbReference type="RefSeq" id="WP_344772289.1">
    <property type="nucleotide sequence ID" value="NZ_BAABAH010000001.1"/>
</dbReference>
<dbReference type="InterPro" id="IPR027417">
    <property type="entry name" value="P-loop_NTPase"/>
</dbReference>
<reference evidence="3" key="1">
    <citation type="journal article" date="2019" name="Int. J. Syst. Evol. Microbiol.">
        <title>The Global Catalogue of Microorganisms (GCM) 10K type strain sequencing project: providing services to taxonomists for standard genome sequencing and annotation.</title>
        <authorList>
            <consortium name="The Broad Institute Genomics Platform"/>
            <consortium name="The Broad Institute Genome Sequencing Center for Infectious Disease"/>
            <person name="Wu L."/>
            <person name="Ma J."/>
        </authorList>
    </citation>
    <scope>NUCLEOTIDE SEQUENCE [LARGE SCALE GENOMIC DNA]</scope>
    <source>
        <strain evidence="3">JCM 16953</strain>
    </source>
</reference>
<protein>
    <submittedName>
        <fullName evidence="2">Uridine kinase</fullName>
    </submittedName>
</protein>
<sequence>MPAQVIVLAGPSGAGKSRLAGRLAADRGWPTLRLDDFYKDADDPTLPRIDSGRNRGLVDWDDPGTWRRDDAVAALLELCRTGSVQIPVYSISESRHVGTERLTLDGATAFCAEGIFASDVVDACRQAGVLRSAYCITQHPAITFWRRLTRDLREHRKPPPVLLWRGLALARAQREIVRRAVRVGCRVATGDRAYAELVPDQDHDRARSRGLAG</sequence>
<accession>A0ABP7I2K5</accession>
<feature type="domain" description="Phosphoribulokinase/uridine kinase" evidence="1">
    <location>
        <begin position="5"/>
        <end position="153"/>
    </location>
</feature>